<keyword evidence="15" id="KW-0675">Receptor</keyword>
<dbReference type="GO" id="GO:0016020">
    <property type="term" value="C:membrane"/>
    <property type="evidence" value="ECO:0007669"/>
    <property type="project" value="UniProtKB-SubCell"/>
</dbReference>
<keyword evidence="7 20" id="KW-0812">Transmembrane</keyword>
<dbReference type="GO" id="GO:0005524">
    <property type="term" value="F:ATP binding"/>
    <property type="evidence" value="ECO:0007669"/>
    <property type="project" value="UniProtKB-UniRule"/>
</dbReference>
<evidence type="ECO:0000256" key="17">
    <source>
        <dbReference type="ARBA" id="ARBA00048679"/>
    </source>
</evidence>
<dbReference type="PROSITE" id="PS51450">
    <property type="entry name" value="LRR"/>
    <property type="match status" value="1"/>
</dbReference>
<dbReference type="SUPFAM" id="SSF52058">
    <property type="entry name" value="L domain-like"/>
    <property type="match status" value="1"/>
</dbReference>
<dbReference type="Pfam" id="PF13855">
    <property type="entry name" value="LRR_8"/>
    <property type="match status" value="1"/>
</dbReference>
<keyword evidence="3" id="KW-0723">Serine/threonine-protein kinase</keyword>
<evidence type="ECO:0000313" key="22">
    <source>
        <dbReference type="EMBL" id="CAH8387067.1"/>
    </source>
</evidence>
<evidence type="ECO:0000256" key="18">
    <source>
        <dbReference type="PROSITE-ProRule" id="PRU10141"/>
    </source>
</evidence>
<dbReference type="Gene3D" id="3.30.200.20">
    <property type="entry name" value="Phosphorylase Kinase, domain 1"/>
    <property type="match status" value="1"/>
</dbReference>
<evidence type="ECO:0000313" key="23">
    <source>
        <dbReference type="Proteomes" id="UP001642260"/>
    </source>
</evidence>
<gene>
    <name evidence="22" type="ORF">ERUC_LOCUS39550</name>
</gene>
<keyword evidence="9" id="KW-0677">Repeat</keyword>
<keyword evidence="4" id="KW-0597">Phosphoprotein</keyword>
<feature type="transmembrane region" description="Helical" evidence="20">
    <location>
        <begin position="481"/>
        <end position="507"/>
    </location>
</feature>
<keyword evidence="23" id="KW-1185">Reference proteome</keyword>
<keyword evidence="12 18" id="KW-0067">ATP-binding</keyword>
<dbReference type="InterPro" id="IPR000719">
    <property type="entry name" value="Prot_kinase_dom"/>
</dbReference>
<dbReference type="EC" id="2.7.11.1" evidence="2"/>
<accession>A0ABC8LUL9</accession>
<dbReference type="FunFam" id="1.10.510.10:FF:000146">
    <property type="entry name" value="LRR receptor-like serine/threonine-protein kinase IOS1"/>
    <property type="match status" value="1"/>
</dbReference>
<evidence type="ECO:0000256" key="11">
    <source>
        <dbReference type="ARBA" id="ARBA00022777"/>
    </source>
</evidence>
<dbReference type="InterPro" id="IPR001245">
    <property type="entry name" value="Ser-Thr/Tyr_kinase_cat_dom"/>
</dbReference>
<dbReference type="AlphaFoldDB" id="A0ABC8LUL9"/>
<dbReference type="Proteomes" id="UP001642260">
    <property type="component" value="Unassembled WGS sequence"/>
</dbReference>
<dbReference type="PANTHER" id="PTHR45631">
    <property type="entry name" value="OS07G0107800 PROTEIN-RELATED"/>
    <property type="match status" value="1"/>
</dbReference>
<comment type="caution">
    <text evidence="22">The sequence shown here is derived from an EMBL/GenBank/DDBJ whole genome shotgun (WGS) entry which is preliminary data.</text>
</comment>
<feature type="domain" description="Protein kinase" evidence="21">
    <location>
        <begin position="559"/>
        <end position="832"/>
    </location>
</feature>
<dbReference type="Gene3D" id="3.80.10.10">
    <property type="entry name" value="Ribonuclease Inhibitor"/>
    <property type="match status" value="1"/>
</dbReference>
<dbReference type="GO" id="GO:0004674">
    <property type="term" value="F:protein serine/threonine kinase activity"/>
    <property type="evidence" value="ECO:0007669"/>
    <property type="project" value="UniProtKB-KW"/>
</dbReference>
<dbReference type="Pfam" id="PF07714">
    <property type="entry name" value="PK_Tyr_Ser-Thr"/>
    <property type="match status" value="1"/>
</dbReference>
<dbReference type="Gene3D" id="1.10.510.10">
    <property type="entry name" value="Transferase(Phosphotransferase) domain 1"/>
    <property type="match status" value="1"/>
</dbReference>
<comment type="subcellular location">
    <subcellularLocation>
        <location evidence="1">Membrane</location>
        <topology evidence="1">Single-pass membrane protein</topology>
    </subcellularLocation>
</comment>
<evidence type="ECO:0000256" key="15">
    <source>
        <dbReference type="ARBA" id="ARBA00023170"/>
    </source>
</evidence>
<evidence type="ECO:0000256" key="6">
    <source>
        <dbReference type="ARBA" id="ARBA00022679"/>
    </source>
</evidence>
<dbReference type="FunFam" id="3.30.200.20:FF:000394">
    <property type="entry name" value="Leucine-rich repeat receptor-like protein kinase"/>
    <property type="match status" value="1"/>
</dbReference>
<dbReference type="EMBL" id="CAKOAT010737376">
    <property type="protein sequence ID" value="CAH8387067.1"/>
    <property type="molecule type" value="Genomic_DNA"/>
</dbReference>
<name>A0ABC8LUL9_ERUVS</name>
<evidence type="ECO:0000256" key="1">
    <source>
        <dbReference type="ARBA" id="ARBA00004167"/>
    </source>
</evidence>
<proteinExistence type="predicted"/>
<evidence type="ECO:0000259" key="21">
    <source>
        <dbReference type="PROSITE" id="PS50011"/>
    </source>
</evidence>
<dbReference type="SUPFAM" id="SSF56112">
    <property type="entry name" value="Protein kinase-like (PK-like)"/>
    <property type="match status" value="1"/>
</dbReference>
<dbReference type="InterPro" id="IPR011009">
    <property type="entry name" value="Kinase-like_dom_sf"/>
</dbReference>
<dbReference type="InterPro" id="IPR032675">
    <property type="entry name" value="LRR_dom_sf"/>
</dbReference>
<keyword evidence="5" id="KW-0433">Leucine-rich repeat</keyword>
<evidence type="ECO:0000256" key="20">
    <source>
        <dbReference type="SAM" id="Phobius"/>
    </source>
</evidence>
<keyword evidence="10 18" id="KW-0547">Nucleotide-binding</keyword>
<sequence>MWFRFISLDCGLPLNEQSPYTESRTGLPYSSDSSFIQTGKIGRIQRNLQGDYLKPLTTVRYFPDGIRNCYNITVKQRTNYLIRARAVYGNYDGQNLQPRFDLYIGPNYWVTIDIGEYVNGTWEEIIHTPRSNILNLCLVKIDTTTPFISSIEIRPLPNNSYITTAGSLKMFSRYYLSSSKFPLRYPEDVYDRVWFAYTEKAWKHISTSLAVNTSNLFRLPQDALKTAAIPGNASAPLIDFEYPTSANDKVYIYLHFAEVEALRANETREFDISLNGEPIEYSYTPLYLQSQVLRTPSPVICPSKECIITLSKTSKSTHPPLLNAVEGFAVADFRQAETDDNDVVAIRKIKAAYGLSMISWQGDPCVPRAFLWDGLNCSDTDASIPPKITSLNLSSRGLTGVIEDGIQNLAHLEKLDLSNNSLTGEIPEFLANIKSLLIINLSKNNLSNSIPQALRNREKEGLKLIVDGEITCLSCVPKKKFPLMVVALVASAVVLVIVVVLVFIFVFRKKKTTCHVEGTTTTPSAVTPRAKFTPTSASETSIDTKERRFSHKEVMEMTNNFERALGEGGFGVVYHGYLNGSQQVAVKVLSESSSQGYKHFKAEVELLLRVHHINLVNLVGYCDERDHLALIYEYMSNGDLKDHLSGKHGASVLSWSTRLRIAVDAALGLEYLHIGCQPSMVHRDVKSTNILLSEQLEGKIADFGLSRSFQLGDESHVSTVVAGTPGYLDPEYYRTGRLAETSDVYSFGIVLLEIITNQRVIDQHRDKSHIMDWTAFMLNRGDITRIMDPKLKGEYNSRSVWRAIELAMLCANPSSEKRPSMSQVVNELKECLASENSVKSKSQDTNSHSSFEMSMSFDAKAVPRAR</sequence>
<evidence type="ECO:0000256" key="16">
    <source>
        <dbReference type="ARBA" id="ARBA00047899"/>
    </source>
</evidence>
<dbReference type="PROSITE" id="PS50011">
    <property type="entry name" value="PROTEIN_KINASE_DOM"/>
    <property type="match status" value="1"/>
</dbReference>
<evidence type="ECO:0000256" key="4">
    <source>
        <dbReference type="ARBA" id="ARBA00022553"/>
    </source>
</evidence>
<dbReference type="CDD" id="cd14066">
    <property type="entry name" value="STKc_IRAK"/>
    <property type="match status" value="1"/>
</dbReference>
<dbReference type="FunFam" id="3.80.10.10:FF:000129">
    <property type="entry name" value="Leucine-rich repeat receptor-like kinase"/>
    <property type="match status" value="1"/>
</dbReference>
<evidence type="ECO:0000256" key="12">
    <source>
        <dbReference type="ARBA" id="ARBA00022840"/>
    </source>
</evidence>
<dbReference type="Pfam" id="PF12819">
    <property type="entry name" value="Malectin_like"/>
    <property type="match status" value="1"/>
</dbReference>
<feature type="binding site" evidence="18">
    <location>
        <position position="587"/>
    </location>
    <ligand>
        <name>ATP</name>
        <dbReference type="ChEBI" id="CHEBI:30616"/>
    </ligand>
</feature>
<evidence type="ECO:0000256" key="13">
    <source>
        <dbReference type="ARBA" id="ARBA00022989"/>
    </source>
</evidence>
<dbReference type="SMART" id="SM00220">
    <property type="entry name" value="S_TKc"/>
    <property type="match status" value="1"/>
</dbReference>
<keyword evidence="8" id="KW-0732">Signal</keyword>
<evidence type="ECO:0000256" key="10">
    <source>
        <dbReference type="ARBA" id="ARBA00022741"/>
    </source>
</evidence>
<dbReference type="InterPro" id="IPR008271">
    <property type="entry name" value="Ser/Thr_kinase_AS"/>
</dbReference>
<dbReference type="PROSITE" id="PS00107">
    <property type="entry name" value="PROTEIN_KINASE_ATP"/>
    <property type="match status" value="1"/>
</dbReference>
<keyword evidence="11" id="KW-0418">Kinase</keyword>
<keyword evidence="6" id="KW-0808">Transferase</keyword>
<evidence type="ECO:0000256" key="8">
    <source>
        <dbReference type="ARBA" id="ARBA00022729"/>
    </source>
</evidence>
<feature type="region of interest" description="Disordered" evidence="19">
    <location>
        <begin position="833"/>
        <end position="866"/>
    </location>
</feature>
<evidence type="ECO:0000256" key="9">
    <source>
        <dbReference type="ARBA" id="ARBA00022737"/>
    </source>
</evidence>
<feature type="compositionally biased region" description="Polar residues" evidence="19">
    <location>
        <begin position="834"/>
        <end position="853"/>
    </location>
</feature>
<evidence type="ECO:0000256" key="19">
    <source>
        <dbReference type="SAM" id="MobiDB-lite"/>
    </source>
</evidence>
<keyword evidence="14 20" id="KW-0472">Membrane</keyword>
<dbReference type="InterPro" id="IPR017441">
    <property type="entry name" value="Protein_kinase_ATP_BS"/>
</dbReference>
<reference evidence="22 23" key="1">
    <citation type="submission" date="2022-03" db="EMBL/GenBank/DDBJ databases">
        <authorList>
            <person name="Macdonald S."/>
            <person name="Ahmed S."/>
            <person name="Newling K."/>
        </authorList>
    </citation>
    <scope>NUCLEOTIDE SEQUENCE [LARGE SCALE GENOMIC DNA]</scope>
</reference>
<evidence type="ECO:0000256" key="3">
    <source>
        <dbReference type="ARBA" id="ARBA00022527"/>
    </source>
</evidence>
<evidence type="ECO:0000256" key="7">
    <source>
        <dbReference type="ARBA" id="ARBA00022692"/>
    </source>
</evidence>
<evidence type="ECO:0000256" key="14">
    <source>
        <dbReference type="ARBA" id="ARBA00023136"/>
    </source>
</evidence>
<organism evidence="22 23">
    <name type="scientific">Eruca vesicaria subsp. sativa</name>
    <name type="common">Garden rocket</name>
    <name type="synonym">Eruca sativa</name>
    <dbReference type="NCBI Taxonomy" id="29727"/>
    <lineage>
        <taxon>Eukaryota</taxon>
        <taxon>Viridiplantae</taxon>
        <taxon>Streptophyta</taxon>
        <taxon>Embryophyta</taxon>
        <taxon>Tracheophyta</taxon>
        <taxon>Spermatophyta</taxon>
        <taxon>Magnoliopsida</taxon>
        <taxon>eudicotyledons</taxon>
        <taxon>Gunneridae</taxon>
        <taxon>Pentapetalae</taxon>
        <taxon>rosids</taxon>
        <taxon>malvids</taxon>
        <taxon>Brassicales</taxon>
        <taxon>Brassicaceae</taxon>
        <taxon>Brassiceae</taxon>
        <taxon>Eruca</taxon>
    </lineage>
</organism>
<keyword evidence="13 20" id="KW-1133">Transmembrane helix</keyword>
<comment type="catalytic activity">
    <reaction evidence="17">
        <text>L-seryl-[protein] + ATP = O-phospho-L-seryl-[protein] + ADP + H(+)</text>
        <dbReference type="Rhea" id="RHEA:17989"/>
        <dbReference type="Rhea" id="RHEA-COMP:9863"/>
        <dbReference type="Rhea" id="RHEA-COMP:11604"/>
        <dbReference type="ChEBI" id="CHEBI:15378"/>
        <dbReference type="ChEBI" id="CHEBI:29999"/>
        <dbReference type="ChEBI" id="CHEBI:30616"/>
        <dbReference type="ChEBI" id="CHEBI:83421"/>
        <dbReference type="ChEBI" id="CHEBI:456216"/>
        <dbReference type="EC" id="2.7.11.1"/>
    </reaction>
</comment>
<dbReference type="PROSITE" id="PS00108">
    <property type="entry name" value="PROTEIN_KINASE_ST"/>
    <property type="match status" value="1"/>
</dbReference>
<protein>
    <recommendedName>
        <fullName evidence="2">non-specific serine/threonine protein kinase</fullName>
        <ecNumber evidence="2">2.7.11.1</ecNumber>
    </recommendedName>
</protein>
<dbReference type="InterPro" id="IPR024788">
    <property type="entry name" value="Malectin-like_Carb-bd_dom"/>
</dbReference>
<evidence type="ECO:0000256" key="2">
    <source>
        <dbReference type="ARBA" id="ARBA00012513"/>
    </source>
</evidence>
<evidence type="ECO:0000256" key="5">
    <source>
        <dbReference type="ARBA" id="ARBA00022614"/>
    </source>
</evidence>
<dbReference type="PANTHER" id="PTHR45631:SF69">
    <property type="entry name" value="LEUCINE-RICH REPEAT PROTEIN KINASE FAMILY PROTEIN"/>
    <property type="match status" value="1"/>
</dbReference>
<dbReference type="InterPro" id="IPR001611">
    <property type="entry name" value="Leu-rich_rpt"/>
</dbReference>
<comment type="catalytic activity">
    <reaction evidence="16">
        <text>L-threonyl-[protein] + ATP = O-phospho-L-threonyl-[protein] + ADP + H(+)</text>
        <dbReference type="Rhea" id="RHEA:46608"/>
        <dbReference type="Rhea" id="RHEA-COMP:11060"/>
        <dbReference type="Rhea" id="RHEA-COMP:11605"/>
        <dbReference type="ChEBI" id="CHEBI:15378"/>
        <dbReference type="ChEBI" id="CHEBI:30013"/>
        <dbReference type="ChEBI" id="CHEBI:30616"/>
        <dbReference type="ChEBI" id="CHEBI:61977"/>
        <dbReference type="ChEBI" id="CHEBI:456216"/>
        <dbReference type="EC" id="2.7.11.1"/>
    </reaction>
</comment>